<gene>
    <name evidence="2" type="ORF">TorRG33x02_086860</name>
</gene>
<dbReference type="OrthoDB" id="1302742at2759"/>
<comment type="caution">
    <text evidence="2">The sequence shown here is derived from an EMBL/GenBank/DDBJ whole genome shotgun (WGS) entry which is preliminary data.</text>
</comment>
<feature type="region of interest" description="Disordered" evidence="1">
    <location>
        <begin position="1"/>
        <end position="36"/>
    </location>
</feature>
<feature type="compositionally biased region" description="Basic and acidic residues" evidence="1">
    <location>
        <begin position="12"/>
        <end position="21"/>
    </location>
</feature>
<proteinExistence type="predicted"/>
<organism evidence="2 3">
    <name type="scientific">Trema orientale</name>
    <name type="common">Charcoal tree</name>
    <name type="synonym">Celtis orientalis</name>
    <dbReference type="NCBI Taxonomy" id="63057"/>
    <lineage>
        <taxon>Eukaryota</taxon>
        <taxon>Viridiplantae</taxon>
        <taxon>Streptophyta</taxon>
        <taxon>Embryophyta</taxon>
        <taxon>Tracheophyta</taxon>
        <taxon>Spermatophyta</taxon>
        <taxon>Magnoliopsida</taxon>
        <taxon>eudicotyledons</taxon>
        <taxon>Gunneridae</taxon>
        <taxon>Pentapetalae</taxon>
        <taxon>rosids</taxon>
        <taxon>fabids</taxon>
        <taxon>Rosales</taxon>
        <taxon>Cannabaceae</taxon>
        <taxon>Trema</taxon>
    </lineage>
</organism>
<protein>
    <submittedName>
        <fullName evidence="2">Uncharacterized protein</fullName>
    </submittedName>
</protein>
<dbReference type="Proteomes" id="UP000237000">
    <property type="component" value="Unassembled WGS sequence"/>
</dbReference>
<dbReference type="EMBL" id="JXTC01000044">
    <property type="protein sequence ID" value="PON95540.1"/>
    <property type="molecule type" value="Genomic_DNA"/>
</dbReference>
<evidence type="ECO:0000256" key="1">
    <source>
        <dbReference type="SAM" id="MobiDB-lite"/>
    </source>
</evidence>
<evidence type="ECO:0000313" key="2">
    <source>
        <dbReference type="EMBL" id="PON95540.1"/>
    </source>
</evidence>
<accession>A0A2P5FCL6</accession>
<name>A0A2P5FCL6_TREOI</name>
<sequence>MAHTTSSSGVEEEGHSLHQQEDNGQSVPQQEDNRDDGTINVAVNIPENLPCSSCHIKDSMKVNFNASSAHEKGKGKLHLESCPSILRNPKLSLRSTIETLHVSTSSGCQELTPISNIKTVEKSLVSDSGPSCRLILPPAAKVSPYVEVKPFKPFVGEGCKWEPHYRRRCPFFLPLSDELPLDLERDFSDWINIGLNKRARKNFYPGCDVLDPESDFKINVISSKSWFYKLSQPRQSLSDLHVDVIFYYHQKKALYHPNLYSVKSTTSTRVFDFYLVRAYDGMKSAASSHMYLDWTVEAAMCNYVMGYAYCGRPWADVDLVYMPMLFWDLRKDYHVGDGYAPFKVEWAENMAMELWVYGKWKHENGYETPPERSEDNYGSHMNDEAICH</sequence>
<evidence type="ECO:0000313" key="3">
    <source>
        <dbReference type="Proteomes" id="UP000237000"/>
    </source>
</evidence>
<keyword evidence="3" id="KW-1185">Reference proteome</keyword>
<dbReference type="AlphaFoldDB" id="A0A2P5FCL6"/>
<dbReference type="InParanoid" id="A0A2P5FCL6"/>
<reference evidence="3" key="1">
    <citation type="submission" date="2016-06" db="EMBL/GenBank/DDBJ databases">
        <title>Parallel loss of symbiosis genes in relatives of nitrogen-fixing non-legume Parasponia.</title>
        <authorList>
            <person name="Van Velzen R."/>
            <person name="Holmer R."/>
            <person name="Bu F."/>
            <person name="Rutten L."/>
            <person name="Van Zeijl A."/>
            <person name="Liu W."/>
            <person name="Santuari L."/>
            <person name="Cao Q."/>
            <person name="Sharma T."/>
            <person name="Shen D."/>
            <person name="Roswanjaya Y."/>
            <person name="Wardhani T."/>
            <person name="Kalhor M.S."/>
            <person name="Jansen J."/>
            <person name="Van den Hoogen J."/>
            <person name="Gungor B."/>
            <person name="Hartog M."/>
            <person name="Hontelez J."/>
            <person name="Verver J."/>
            <person name="Yang W.-C."/>
            <person name="Schijlen E."/>
            <person name="Repin R."/>
            <person name="Schilthuizen M."/>
            <person name="Schranz E."/>
            <person name="Heidstra R."/>
            <person name="Miyata K."/>
            <person name="Fedorova E."/>
            <person name="Kohlen W."/>
            <person name="Bisseling T."/>
            <person name="Smit S."/>
            <person name="Geurts R."/>
        </authorList>
    </citation>
    <scope>NUCLEOTIDE SEQUENCE [LARGE SCALE GENOMIC DNA]</scope>
    <source>
        <strain evidence="3">cv. RG33-2</strain>
    </source>
</reference>